<accession>A0A7J6SZC9</accession>
<dbReference type="AlphaFoldDB" id="A0A7J6SZC9"/>
<feature type="non-terminal residue" evidence="1">
    <location>
        <position position="1"/>
    </location>
</feature>
<name>A0A7J6SZC9_PEROL</name>
<evidence type="ECO:0000313" key="1">
    <source>
        <dbReference type="EMBL" id="KAF4738193.1"/>
    </source>
</evidence>
<keyword evidence="3" id="KW-1185">Reference proteome</keyword>
<dbReference type="EMBL" id="JABANO010012700">
    <property type="protein sequence ID" value="KAF4741357.1"/>
    <property type="molecule type" value="Genomic_DNA"/>
</dbReference>
<reference evidence="3 4" key="1">
    <citation type="submission" date="2020-04" db="EMBL/GenBank/DDBJ databases">
        <title>Perkinsus olseni comparative genomics.</title>
        <authorList>
            <person name="Bogema D.R."/>
        </authorList>
    </citation>
    <scope>NUCLEOTIDE SEQUENCE [LARGE SCALE GENOMIC DNA]</scope>
    <source>
        <strain evidence="1">ATCC PRA-205</strain>
        <strain evidence="2 3">ATCC PRA-207</strain>
    </source>
</reference>
<gene>
    <name evidence="1" type="ORF">FOZ62_004753</name>
    <name evidence="2" type="ORF">FOZ63_023468</name>
</gene>
<evidence type="ECO:0000313" key="2">
    <source>
        <dbReference type="EMBL" id="KAF4741357.1"/>
    </source>
</evidence>
<sequence>MEFKCPAFPCSGKIAMLAASVNWQWRSFATKRSAKPRQRVFDMKVSKNAPTKTSLYDIAAAGAASSFVVMKKKRRTWNVVEQTGVTLVVLGAGVEAVAACIGADSIPLVSTVSSAVVETTREGTPEPSAIKWHYQERSYSTTSPFMPGRVSNLRSAAIRQSLATQ</sequence>
<comment type="caution">
    <text evidence="1">The sequence shown here is derived from an EMBL/GenBank/DDBJ whole genome shotgun (WGS) entry which is preliminary data.</text>
</comment>
<proteinExistence type="predicted"/>
<dbReference type="Proteomes" id="UP000574390">
    <property type="component" value="Unassembled WGS sequence"/>
</dbReference>
<dbReference type="EMBL" id="JABANM010011124">
    <property type="protein sequence ID" value="KAF4738193.1"/>
    <property type="molecule type" value="Genomic_DNA"/>
</dbReference>
<organism evidence="1 4">
    <name type="scientific">Perkinsus olseni</name>
    <name type="common">Perkinsus atlanticus</name>
    <dbReference type="NCBI Taxonomy" id="32597"/>
    <lineage>
        <taxon>Eukaryota</taxon>
        <taxon>Sar</taxon>
        <taxon>Alveolata</taxon>
        <taxon>Perkinsozoa</taxon>
        <taxon>Perkinsea</taxon>
        <taxon>Perkinsida</taxon>
        <taxon>Perkinsidae</taxon>
        <taxon>Perkinsus</taxon>
    </lineage>
</organism>
<protein>
    <submittedName>
        <fullName evidence="1">Uncharacterized protein</fullName>
    </submittedName>
</protein>
<evidence type="ECO:0000313" key="3">
    <source>
        <dbReference type="Proteomes" id="UP000553632"/>
    </source>
</evidence>
<evidence type="ECO:0000313" key="4">
    <source>
        <dbReference type="Proteomes" id="UP000574390"/>
    </source>
</evidence>
<dbReference type="Proteomes" id="UP000553632">
    <property type="component" value="Unassembled WGS sequence"/>
</dbReference>